<evidence type="ECO:0000313" key="2">
    <source>
        <dbReference type="EMBL" id="MFC3032516.1"/>
    </source>
</evidence>
<comment type="caution">
    <text evidence="2">The sequence shown here is derived from an EMBL/GenBank/DDBJ whole genome shotgun (WGS) entry which is preliminary data.</text>
</comment>
<feature type="compositionally biased region" description="Basic and acidic residues" evidence="1">
    <location>
        <begin position="41"/>
        <end position="55"/>
    </location>
</feature>
<dbReference type="RefSeq" id="WP_377123103.1">
    <property type="nucleotide sequence ID" value="NZ_JBHRSD010000014.1"/>
</dbReference>
<gene>
    <name evidence="2" type="ORF">ACFOEE_08300</name>
</gene>
<evidence type="ECO:0000313" key="3">
    <source>
        <dbReference type="Proteomes" id="UP001595453"/>
    </source>
</evidence>
<feature type="region of interest" description="Disordered" evidence="1">
    <location>
        <begin position="40"/>
        <end position="72"/>
    </location>
</feature>
<accession>A0ABV7CJ09</accession>
<organism evidence="2 3">
    <name type="scientific">Pseudoalteromonas fenneropenaei</name>
    <dbReference type="NCBI Taxonomy" id="1737459"/>
    <lineage>
        <taxon>Bacteria</taxon>
        <taxon>Pseudomonadati</taxon>
        <taxon>Pseudomonadota</taxon>
        <taxon>Gammaproteobacteria</taxon>
        <taxon>Alteromonadales</taxon>
        <taxon>Pseudoalteromonadaceae</taxon>
        <taxon>Pseudoalteromonas</taxon>
    </lineage>
</organism>
<dbReference type="EMBL" id="JBHRSD010000014">
    <property type="protein sequence ID" value="MFC3032516.1"/>
    <property type="molecule type" value="Genomic_DNA"/>
</dbReference>
<dbReference type="Proteomes" id="UP001595453">
    <property type="component" value="Unassembled WGS sequence"/>
</dbReference>
<evidence type="ECO:0000256" key="1">
    <source>
        <dbReference type="SAM" id="MobiDB-lite"/>
    </source>
</evidence>
<keyword evidence="3" id="KW-1185">Reference proteome</keyword>
<name>A0ABV7CJ09_9GAMM</name>
<proteinExistence type="predicted"/>
<protein>
    <submittedName>
        <fullName evidence="2">Uncharacterized protein</fullName>
    </submittedName>
</protein>
<sequence length="72" mass="8482">MDAYTPFLAKIVRLDVHHQRTFAIAGVVGNRVEAIKKRREKQLEAAKKEQSRDKPQQQQEDEQEEKHLDIWA</sequence>
<reference evidence="3" key="1">
    <citation type="journal article" date="2019" name="Int. J. Syst. Evol. Microbiol.">
        <title>The Global Catalogue of Microorganisms (GCM) 10K type strain sequencing project: providing services to taxonomists for standard genome sequencing and annotation.</title>
        <authorList>
            <consortium name="The Broad Institute Genomics Platform"/>
            <consortium name="The Broad Institute Genome Sequencing Center for Infectious Disease"/>
            <person name="Wu L."/>
            <person name="Ma J."/>
        </authorList>
    </citation>
    <scope>NUCLEOTIDE SEQUENCE [LARGE SCALE GENOMIC DNA]</scope>
    <source>
        <strain evidence="3">KCTC 42730</strain>
    </source>
</reference>